<dbReference type="EMBL" id="DWWI01000013">
    <property type="protein sequence ID" value="HJC42166.1"/>
    <property type="molecule type" value="Genomic_DNA"/>
</dbReference>
<evidence type="ECO:0000313" key="2">
    <source>
        <dbReference type="Proteomes" id="UP000823895"/>
    </source>
</evidence>
<name>A0A9D2T1N6_9FIRM</name>
<proteinExistence type="predicted"/>
<evidence type="ECO:0000313" key="1">
    <source>
        <dbReference type="EMBL" id="HJC42166.1"/>
    </source>
</evidence>
<accession>A0A9D2T1N6</accession>
<organism evidence="1 2">
    <name type="scientific">Candidatus Mediterraneibacter gallistercoris</name>
    <dbReference type="NCBI Taxonomy" id="2838671"/>
    <lineage>
        <taxon>Bacteria</taxon>
        <taxon>Bacillati</taxon>
        <taxon>Bacillota</taxon>
        <taxon>Clostridia</taxon>
        <taxon>Lachnospirales</taxon>
        <taxon>Lachnospiraceae</taxon>
        <taxon>Mediterraneibacter</taxon>
    </lineage>
</organism>
<protein>
    <submittedName>
        <fullName evidence="1">Uncharacterized protein</fullName>
    </submittedName>
</protein>
<dbReference type="Pfam" id="PF18960">
    <property type="entry name" value="DUF5702"/>
    <property type="match status" value="1"/>
</dbReference>
<dbReference type="Proteomes" id="UP000823895">
    <property type="component" value="Unassembled WGS sequence"/>
</dbReference>
<comment type="caution">
    <text evidence="1">The sequence shown here is derived from an EMBL/GenBank/DDBJ whole genome shotgun (WGS) entry which is preliminary data.</text>
</comment>
<gene>
    <name evidence="1" type="ORF">H9756_00540</name>
</gene>
<reference evidence="1" key="1">
    <citation type="journal article" date="2021" name="PeerJ">
        <title>Extensive microbial diversity within the chicken gut microbiome revealed by metagenomics and culture.</title>
        <authorList>
            <person name="Gilroy R."/>
            <person name="Ravi A."/>
            <person name="Getino M."/>
            <person name="Pursley I."/>
            <person name="Horton D.L."/>
            <person name="Alikhan N.F."/>
            <person name="Baker D."/>
            <person name="Gharbi K."/>
            <person name="Hall N."/>
            <person name="Watson M."/>
            <person name="Adriaenssens E.M."/>
            <person name="Foster-Nyarko E."/>
            <person name="Jarju S."/>
            <person name="Secka A."/>
            <person name="Antonio M."/>
            <person name="Oren A."/>
            <person name="Chaudhuri R.R."/>
            <person name="La Ragione R."/>
            <person name="Hildebrand F."/>
            <person name="Pallen M.J."/>
        </authorList>
    </citation>
    <scope>NUCLEOTIDE SEQUENCE</scope>
    <source>
        <strain evidence="1">CHK165-2605</strain>
    </source>
</reference>
<sequence>MKKGEITAFLSLVFVLTVSFVLGILEISIIQTSKSMSRLTVDRAVFSIFGEYNPKLFSDYHIFAIEGSYGTGDFSEDRLTGRMRYYGTAGIEQEIKGVQYLTDLNGQAFREQVLQYMEERYGLSIIRDFTGLTSRWEDQAIQGEDMEDKEKSILDSVNDLMENAQFPEENDSGDAGENAVPDSADTEIMLPEGPADVEKLAEGGPFTCIEKIEKSGILSVVMPEDMELSGLGINSDTQVSCRNLNTGRGTFPVRKGTDGPEERLLFNEYILNNFTSAVPEGDEIENEENTDSMESGSETGRRSLVYEAEYILEGKSSDKENLEAFLMKLFLVRMALNYVYLLGDSEKQAEVSALAAAVTTVLLIPEAAEALKQLVLLAWAAGESIVDIRTLLAGKRAALVKSADTWQLPLSSLLTLGSGTDQSEGSDVSGGLAYKDYLRMFLFLENADDVNMRVLDRIEENIKTEYGMGWFRADQCITKLEVKNTAEILGGITYTFPVYFGYE</sequence>
<dbReference type="InterPro" id="IPR043756">
    <property type="entry name" value="DUF5702"/>
</dbReference>
<dbReference type="AlphaFoldDB" id="A0A9D2T1N6"/>
<reference evidence="1" key="2">
    <citation type="submission" date="2021-04" db="EMBL/GenBank/DDBJ databases">
        <authorList>
            <person name="Gilroy R."/>
        </authorList>
    </citation>
    <scope>NUCLEOTIDE SEQUENCE</scope>
    <source>
        <strain evidence="1">CHK165-2605</strain>
    </source>
</reference>